<gene>
    <name evidence="1" type="ORF">CCACVL1_00506</name>
</gene>
<evidence type="ECO:0000313" key="1">
    <source>
        <dbReference type="EMBL" id="OMP11468.1"/>
    </source>
</evidence>
<reference evidence="1 2" key="1">
    <citation type="submission" date="2013-09" db="EMBL/GenBank/DDBJ databases">
        <title>Corchorus capsularis genome sequencing.</title>
        <authorList>
            <person name="Alam M."/>
            <person name="Haque M.S."/>
            <person name="Islam M.S."/>
            <person name="Emdad E.M."/>
            <person name="Islam M.M."/>
            <person name="Ahmed B."/>
            <person name="Halim A."/>
            <person name="Hossen Q.M.M."/>
            <person name="Hossain M.Z."/>
            <person name="Ahmed R."/>
            <person name="Khan M.M."/>
            <person name="Islam R."/>
            <person name="Rashid M.M."/>
            <person name="Khan S.A."/>
            <person name="Rahman M.S."/>
            <person name="Alam M."/>
        </authorList>
    </citation>
    <scope>NUCLEOTIDE SEQUENCE [LARGE SCALE GENOMIC DNA]</scope>
    <source>
        <strain evidence="2">cv. CVL-1</strain>
        <tissue evidence="1">Whole seedling</tissue>
    </source>
</reference>
<sequence length="25" mass="2871">MAVVCYLMYGEDLKSQVTLNLPIRN</sequence>
<dbReference type="AlphaFoldDB" id="A0A1R3KWQ4"/>
<protein>
    <submittedName>
        <fullName evidence="1">Uncharacterized protein</fullName>
    </submittedName>
</protein>
<dbReference type="Proteomes" id="UP000188268">
    <property type="component" value="Unassembled WGS sequence"/>
</dbReference>
<proteinExistence type="predicted"/>
<dbReference type="EMBL" id="AWWV01001267">
    <property type="protein sequence ID" value="OMP11468.1"/>
    <property type="molecule type" value="Genomic_DNA"/>
</dbReference>
<keyword evidence="2" id="KW-1185">Reference proteome</keyword>
<comment type="caution">
    <text evidence="1">The sequence shown here is derived from an EMBL/GenBank/DDBJ whole genome shotgun (WGS) entry which is preliminary data.</text>
</comment>
<feature type="non-terminal residue" evidence="1">
    <location>
        <position position="25"/>
    </location>
</feature>
<organism evidence="1 2">
    <name type="scientific">Corchorus capsularis</name>
    <name type="common">Jute</name>
    <dbReference type="NCBI Taxonomy" id="210143"/>
    <lineage>
        <taxon>Eukaryota</taxon>
        <taxon>Viridiplantae</taxon>
        <taxon>Streptophyta</taxon>
        <taxon>Embryophyta</taxon>
        <taxon>Tracheophyta</taxon>
        <taxon>Spermatophyta</taxon>
        <taxon>Magnoliopsida</taxon>
        <taxon>eudicotyledons</taxon>
        <taxon>Gunneridae</taxon>
        <taxon>Pentapetalae</taxon>
        <taxon>rosids</taxon>
        <taxon>malvids</taxon>
        <taxon>Malvales</taxon>
        <taxon>Malvaceae</taxon>
        <taxon>Grewioideae</taxon>
        <taxon>Apeibeae</taxon>
        <taxon>Corchorus</taxon>
    </lineage>
</organism>
<dbReference type="Gramene" id="OMP11468">
    <property type="protein sequence ID" value="OMP11468"/>
    <property type="gene ID" value="CCACVL1_00506"/>
</dbReference>
<name>A0A1R3KWQ4_COCAP</name>
<accession>A0A1R3KWQ4</accession>
<evidence type="ECO:0000313" key="2">
    <source>
        <dbReference type="Proteomes" id="UP000188268"/>
    </source>
</evidence>